<evidence type="ECO:0000259" key="4">
    <source>
        <dbReference type="Pfam" id="PF00135"/>
    </source>
</evidence>
<dbReference type="AlphaFoldDB" id="A0A9P8EXE2"/>
<dbReference type="Proteomes" id="UP000779574">
    <property type="component" value="Unassembled WGS sequence"/>
</dbReference>
<accession>A0A9P8EXE2</accession>
<feature type="signal peptide" evidence="3">
    <location>
        <begin position="1"/>
        <end position="18"/>
    </location>
</feature>
<dbReference type="EC" id="3.1.1.-" evidence="3"/>
<dbReference type="GO" id="GO:0016787">
    <property type="term" value="F:hydrolase activity"/>
    <property type="evidence" value="ECO:0007669"/>
    <property type="project" value="UniProtKB-KW"/>
</dbReference>
<evidence type="ECO:0000256" key="2">
    <source>
        <dbReference type="ARBA" id="ARBA00022801"/>
    </source>
</evidence>
<dbReference type="InterPro" id="IPR050309">
    <property type="entry name" value="Type-B_Carboxylest/Lipase"/>
</dbReference>
<feature type="domain" description="Carboxylesterase type B" evidence="4">
    <location>
        <begin position="43"/>
        <end position="551"/>
    </location>
</feature>
<keyword evidence="2 3" id="KW-0378">Hydrolase</keyword>
<evidence type="ECO:0000256" key="1">
    <source>
        <dbReference type="ARBA" id="ARBA00005964"/>
    </source>
</evidence>
<feature type="chain" id="PRO_5040543532" description="Carboxylic ester hydrolase" evidence="3">
    <location>
        <begin position="19"/>
        <end position="608"/>
    </location>
</feature>
<evidence type="ECO:0000313" key="5">
    <source>
        <dbReference type="EMBL" id="KAG9700649.1"/>
    </source>
</evidence>
<dbReference type="Gene3D" id="3.40.50.1820">
    <property type="entry name" value="alpha/beta hydrolase"/>
    <property type="match status" value="1"/>
</dbReference>
<evidence type="ECO:0000313" key="6">
    <source>
        <dbReference type="Proteomes" id="UP000779574"/>
    </source>
</evidence>
<reference evidence="5" key="2">
    <citation type="submission" date="2021-08" db="EMBL/GenBank/DDBJ databases">
        <authorList>
            <person name="Gostincar C."/>
            <person name="Sun X."/>
            <person name="Song Z."/>
            <person name="Gunde-Cimerman N."/>
        </authorList>
    </citation>
    <scope>NUCLEOTIDE SEQUENCE</scope>
    <source>
        <strain evidence="5">EXF-9911</strain>
    </source>
</reference>
<dbReference type="InterPro" id="IPR019826">
    <property type="entry name" value="Carboxylesterase_B_AS"/>
</dbReference>
<comment type="similarity">
    <text evidence="1 3">Belongs to the type-B carboxylesterase/lipase family.</text>
</comment>
<dbReference type="Pfam" id="PF00135">
    <property type="entry name" value="COesterase"/>
    <property type="match status" value="1"/>
</dbReference>
<organism evidence="5 6">
    <name type="scientific">Aureobasidium melanogenum</name>
    <name type="common">Aureobasidium pullulans var. melanogenum</name>
    <dbReference type="NCBI Taxonomy" id="46634"/>
    <lineage>
        <taxon>Eukaryota</taxon>
        <taxon>Fungi</taxon>
        <taxon>Dikarya</taxon>
        <taxon>Ascomycota</taxon>
        <taxon>Pezizomycotina</taxon>
        <taxon>Dothideomycetes</taxon>
        <taxon>Dothideomycetidae</taxon>
        <taxon>Dothideales</taxon>
        <taxon>Saccotheciaceae</taxon>
        <taxon>Aureobasidium</taxon>
    </lineage>
</organism>
<evidence type="ECO:0000256" key="3">
    <source>
        <dbReference type="RuleBase" id="RU361235"/>
    </source>
</evidence>
<dbReference type="InterPro" id="IPR002018">
    <property type="entry name" value="CarbesteraseB"/>
</dbReference>
<feature type="non-terminal residue" evidence="5">
    <location>
        <position position="1"/>
    </location>
</feature>
<protein>
    <recommendedName>
        <fullName evidence="3">Carboxylic ester hydrolase</fullName>
        <ecNumber evidence="3">3.1.1.-</ecNumber>
    </recommendedName>
</protein>
<gene>
    <name evidence="5" type="ORF">KCU76_g602</name>
</gene>
<comment type="caution">
    <text evidence="5">The sequence shown here is derived from an EMBL/GenBank/DDBJ whole genome shotgun (WGS) entry which is preliminary data.</text>
</comment>
<name>A0A9P8EXE2_AURME</name>
<dbReference type="PROSITE" id="PS00122">
    <property type="entry name" value="CARBOXYLESTERASE_B_1"/>
    <property type="match status" value="1"/>
</dbReference>
<proteinExistence type="inferred from homology"/>
<dbReference type="SUPFAM" id="SSF53474">
    <property type="entry name" value="alpha/beta-Hydrolases"/>
    <property type="match status" value="1"/>
</dbReference>
<dbReference type="PANTHER" id="PTHR11559">
    <property type="entry name" value="CARBOXYLESTERASE"/>
    <property type="match status" value="1"/>
</dbReference>
<sequence>MDLLSLVTFLFSAAAAAATPLQQPFEEALSKRQTPSKNALQVDLGYGIYQGSSNIPAGINIWKGIRFAAPPTGARRWQRPVSPSINRSSIIQADEYGSICPQVGYAGVEEAGVNPNGTEDCLFLNVQSPANATKLPVMVYIHGGGYGTGNGQQDFTDLMEHTGNSFVVVGIQYRLGPFGYLASDEVVKRGVANAGLLDQYFALQWVQTYIGQFGGDPSAVTISGESAGAGAVLLQDIAYGGSMGDSLFRSTIAASPFLPRQYVYNDQAPTESYYSLASQAGCPLGAFGNGSETLFDCLVSKDTATVRDAAIAVTNTGTYGTWAFLPVTDGVFLQNAPSEQLLEKRVNGRNVLVGNNANEGPLFTPQNITSETLLLDRLREILPEFSADDLANVLLHYPVTDNMTGVKFATTGTSGPSALDQSGLATGQQQRANNIYAELTFVCPSYWMAEAFSGKGRSSYKYQYSAAPGTHGIDTLGYFGPYGSVSFLSEGFQTAFMNIWGNFVTQENPSIPESLFVEISNSSTRSGVDISSEWPQFSASTSYQQLNLNQTGGVLTEGSVEVASPVNTTYLIGPGLQNNFAFADAYTWEAGRGARCEFWRSMAKVIPA</sequence>
<dbReference type="EMBL" id="JAHFXF010000012">
    <property type="protein sequence ID" value="KAG9700649.1"/>
    <property type="molecule type" value="Genomic_DNA"/>
</dbReference>
<dbReference type="InterPro" id="IPR029058">
    <property type="entry name" value="AB_hydrolase_fold"/>
</dbReference>
<keyword evidence="3" id="KW-0732">Signal</keyword>
<reference evidence="5" key="1">
    <citation type="journal article" date="2021" name="J Fungi (Basel)">
        <title>Virulence traits and population genomics of the black yeast Aureobasidium melanogenum.</title>
        <authorList>
            <person name="Cernosa A."/>
            <person name="Sun X."/>
            <person name="Gostincar C."/>
            <person name="Fang C."/>
            <person name="Gunde-Cimerman N."/>
            <person name="Song Z."/>
        </authorList>
    </citation>
    <scope>NUCLEOTIDE SEQUENCE</scope>
    <source>
        <strain evidence="5">EXF-9911</strain>
    </source>
</reference>